<feature type="non-terminal residue" evidence="1">
    <location>
        <position position="277"/>
    </location>
</feature>
<accession>A0ACC1KUR6</accession>
<protein>
    <submittedName>
        <fullName evidence="1">Transcription-associated protein 1</fullName>
    </submittedName>
</protein>
<name>A0ACC1KUR6_9FUNG</name>
<proteinExistence type="predicted"/>
<gene>
    <name evidence="1" type="primary">TRA1_3</name>
    <name evidence="1" type="ORF">H4S07_006432</name>
</gene>
<evidence type="ECO:0000313" key="1">
    <source>
        <dbReference type="EMBL" id="KAJ2795634.1"/>
    </source>
</evidence>
<keyword evidence="2" id="KW-1185">Reference proteome</keyword>
<evidence type="ECO:0000313" key="2">
    <source>
        <dbReference type="Proteomes" id="UP001140096"/>
    </source>
</evidence>
<sequence>MKLVLRCIKDHNSHAAAVSLGSPSSSAPAQPTLQSSSSSVSVATLASDSASGSAPRTANSAADIISVVSANNHPPLTVEAIVKGETPLDILLILLILLRSNISRLGDQRRSFLTHIIQLIEKSSDPALLHVVLAIVREWVLDTQDVFPTIKEKAMLMSSMMSFVHGSASANDNASRAGARAALAASAMSARSAAGSSDRSTGTTRAGGSLGYVDPFALLERRYLTLVLEVYSDPRFTRSEMTMRLEQAFLSGMQSEDCEMRGRFLETFDANMPPSLP</sequence>
<reference evidence="1" key="1">
    <citation type="submission" date="2022-07" db="EMBL/GenBank/DDBJ databases">
        <title>Phylogenomic reconstructions and comparative analyses of Kickxellomycotina fungi.</title>
        <authorList>
            <person name="Reynolds N.K."/>
            <person name="Stajich J.E."/>
            <person name="Barry K."/>
            <person name="Grigoriev I.V."/>
            <person name="Crous P."/>
            <person name="Smith M.E."/>
        </authorList>
    </citation>
    <scope>NUCLEOTIDE SEQUENCE</scope>
    <source>
        <strain evidence="1">CBS 102833</strain>
    </source>
</reference>
<dbReference type="EMBL" id="JANBUP010003813">
    <property type="protein sequence ID" value="KAJ2795634.1"/>
    <property type="molecule type" value="Genomic_DNA"/>
</dbReference>
<dbReference type="Proteomes" id="UP001140096">
    <property type="component" value="Unassembled WGS sequence"/>
</dbReference>
<organism evidence="1 2">
    <name type="scientific">Coemansia furcata</name>
    <dbReference type="NCBI Taxonomy" id="417177"/>
    <lineage>
        <taxon>Eukaryota</taxon>
        <taxon>Fungi</taxon>
        <taxon>Fungi incertae sedis</taxon>
        <taxon>Zoopagomycota</taxon>
        <taxon>Kickxellomycotina</taxon>
        <taxon>Kickxellomycetes</taxon>
        <taxon>Kickxellales</taxon>
        <taxon>Kickxellaceae</taxon>
        <taxon>Coemansia</taxon>
    </lineage>
</organism>
<comment type="caution">
    <text evidence="1">The sequence shown here is derived from an EMBL/GenBank/DDBJ whole genome shotgun (WGS) entry which is preliminary data.</text>
</comment>